<evidence type="ECO:0000313" key="2">
    <source>
        <dbReference type="EMBL" id="MDC7789138.1"/>
    </source>
</evidence>
<comment type="caution">
    <text evidence="2">The sequence shown here is derived from an EMBL/GenBank/DDBJ whole genome shotgun (WGS) entry which is preliminary data.</text>
</comment>
<proteinExistence type="predicted"/>
<feature type="compositionally biased region" description="Low complexity" evidence="1">
    <location>
        <begin position="48"/>
        <end position="69"/>
    </location>
</feature>
<organism evidence="2 3">
    <name type="scientific">Rhodoplanes tepidamans</name>
    <name type="common">Rhodoplanes cryptolactis</name>
    <dbReference type="NCBI Taxonomy" id="200616"/>
    <lineage>
        <taxon>Bacteria</taxon>
        <taxon>Pseudomonadati</taxon>
        <taxon>Pseudomonadota</taxon>
        <taxon>Alphaproteobacteria</taxon>
        <taxon>Hyphomicrobiales</taxon>
        <taxon>Nitrobacteraceae</taxon>
        <taxon>Rhodoplanes</taxon>
    </lineage>
</organism>
<name>A0ABT5JI94_RHOTP</name>
<keyword evidence="3" id="KW-1185">Reference proteome</keyword>
<reference evidence="2" key="2">
    <citation type="submission" date="2023-02" db="EMBL/GenBank/DDBJ databases">
        <authorList>
            <person name="Rayyan A."/>
            <person name="Meyer T."/>
            <person name="Kyndt J.A."/>
        </authorList>
    </citation>
    <scope>NUCLEOTIDE SEQUENCE</scope>
    <source>
        <strain evidence="2">DSM 9987</strain>
    </source>
</reference>
<evidence type="ECO:0000313" key="3">
    <source>
        <dbReference type="Proteomes" id="UP001165652"/>
    </source>
</evidence>
<reference evidence="2" key="1">
    <citation type="journal article" date="2023" name="Microbiol Resour">
        <title>Genome Sequences of Rhodoplanes serenus and Two Thermotolerant Strains, Rhodoplanes tepidamans and 'Rhodoplanes cryptolactis,' Further Refine the Genus.</title>
        <authorList>
            <person name="Rayyan A.A."/>
            <person name="Kyndt J.A."/>
        </authorList>
    </citation>
    <scope>NUCLEOTIDE SEQUENCE</scope>
    <source>
        <strain evidence="2">DSM 9987</strain>
    </source>
</reference>
<sequence>MAAAVVVTVALLLQILLPALALPGRAGDPGALGWTVADAFCFGGPARPADGGDTGSGSDAPGSGAPAGTHASCVLCTTPGLAATVAPPDLAGLDWVWVVSAPPRLRPVSVAASERMPIRPRAPPAA</sequence>
<dbReference type="EMBL" id="JAQQLI010000061">
    <property type="protein sequence ID" value="MDC7789138.1"/>
    <property type="molecule type" value="Genomic_DNA"/>
</dbReference>
<feature type="region of interest" description="Disordered" evidence="1">
    <location>
        <begin position="47"/>
        <end position="69"/>
    </location>
</feature>
<evidence type="ECO:0008006" key="4">
    <source>
        <dbReference type="Google" id="ProtNLM"/>
    </source>
</evidence>
<dbReference type="Pfam" id="PF11162">
    <property type="entry name" value="DUF2946"/>
    <property type="match status" value="1"/>
</dbReference>
<dbReference type="InterPro" id="IPR021333">
    <property type="entry name" value="DUF2946"/>
</dbReference>
<dbReference type="RefSeq" id="WP_272779968.1">
    <property type="nucleotide sequence ID" value="NZ_JAQQLI010000061.1"/>
</dbReference>
<evidence type="ECO:0000256" key="1">
    <source>
        <dbReference type="SAM" id="MobiDB-lite"/>
    </source>
</evidence>
<protein>
    <recommendedName>
        <fullName evidence="4">DUF2946 domain-containing protein</fullName>
    </recommendedName>
</protein>
<accession>A0ABT5JI94</accession>
<gene>
    <name evidence="2" type="ORF">PQJ73_25945</name>
</gene>
<dbReference type="Proteomes" id="UP001165652">
    <property type="component" value="Unassembled WGS sequence"/>
</dbReference>